<protein>
    <recommendedName>
        <fullName evidence="3">Lipoprotein</fullName>
    </recommendedName>
</protein>
<evidence type="ECO:0008006" key="3">
    <source>
        <dbReference type="Google" id="ProtNLM"/>
    </source>
</evidence>
<dbReference type="PROSITE" id="PS51257">
    <property type="entry name" value="PROKAR_LIPOPROTEIN"/>
    <property type="match status" value="1"/>
</dbReference>
<reference evidence="1" key="1">
    <citation type="submission" date="2022-11" db="EMBL/GenBank/DDBJ databases">
        <title>Isolation and characterization of PLA-degrading bacterium Massilia sp. from Antarctic soil.</title>
        <authorList>
            <person name="Sato K."/>
            <person name="Gomez-Fuentes C."/>
            <person name="Ahmad S.A."/>
            <person name="Zulkharnain A."/>
        </authorList>
    </citation>
    <scope>NUCLEOTIDE SEQUENCE</scope>
    <source>
        <strain evidence="1">N-3</strain>
    </source>
</reference>
<accession>A0ABN6TGM2</accession>
<sequence>MNVFTKTSKFAAVCAVVAGLSACTTTDHKSVEDWQGKVWRAVVVKQFVNTTSSRINKEWAVATKFDYSRDMAPRMARVHLMSGFNSTIANVIVPDNIEFSKLQRGTLVDVVTETGPNMDFSMQRFTRILGVVCDSKDDACLDREKAAKRVGVVIDEHPASDISAKHGATYNRRLTADEIKKYD</sequence>
<evidence type="ECO:0000313" key="2">
    <source>
        <dbReference type="Proteomes" id="UP001163336"/>
    </source>
</evidence>
<proteinExistence type="predicted"/>
<gene>
    <name evidence="1" type="ORF">MasN3_36730</name>
</gene>
<keyword evidence="2" id="KW-1185">Reference proteome</keyword>
<dbReference type="RefSeq" id="WP_281909181.1">
    <property type="nucleotide sequence ID" value="NZ_AP026966.1"/>
</dbReference>
<dbReference type="Proteomes" id="UP001163336">
    <property type="component" value="Chromosome"/>
</dbReference>
<name>A0ABN6TGM2_9BURK</name>
<evidence type="ECO:0000313" key="1">
    <source>
        <dbReference type="EMBL" id="BDT60179.1"/>
    </source>
</evidence>
<dbReference type="EMBL" id="AP026966">
    <property type="protein sequence ID" value="BDT60179.1"/>
    <property type="molecule type" value="Genomic_DNA"/>
</dbReference>
<organism evidence="1 2">
    <name type="scientific">Massilia varians</name>
    <dbReference type="NCBI Taxonomy" id="457921"/>
    <lineage>
        <taxon>Bacteria</taxon>
        <taxon>Pseudomonadati</taxon>
        <taxon>Pseudomonadota</taxon>
        <taxon>Betaproteobacteria</taxon>
        <taxon>Burkholderiales</taxon>
        <taxon>Oxalobacteraceae</taxon>
        <taxon>Telluria group</taxon>
        <taxon>Massilia</taxon>
    </lineage>
</organism>